<dbReference type="InterPro" id="IPR006880">
    <property type="entry name" value="INO80B_C"/>
</dbReference>
<feature type="region of interest" description="Disordered" evidence="1">
    <location>
        <begin position="152"/>
        <end position="253"/>
    </location>
</feature>
<dbReference type="InterPro" id="IPR029523">
    <property type="entry name" value="INO80B/Ies2"/>
</dbReference>
<feature type="compositionally biased region" description="Basic residues" evidence="1">
    <location>
        <begin position="41"/>
        <end position="51"/>
    </location>
</feature>
<protein>
    <recommendedName>
        <fullName evidence="2">INO80 complex subunit B-like conserved region domain-containing protein</fullName>
    </recommendedName>
</protein>
<reference evidence="3" key="1">
    <citation type="submission" date="2020-10" db="EMBL/GenBank/DDBJ databases">
        <authorList>
            <person name="Palmer J.M."/>
        </authorList>
    </citation>
    <scope>NUCLEOTIDE SEQUENCE</scope>
    <source>
        <strain evidence="3">UCD 2041</strain>
    </source>
</reference>
<gene>
    <name evidence="3" type="ORF">BRETT_004134</name>
</gene>
<feature type="domain" description="INO80 complex subunit B-like conserved region" evidence="2">
    <location>
        <begin position="279"/>
        <end position="366"/>
    </location>
</feature>
<dbReference type="PANTHER" id="PTHR21561">
    <property type="entry name" value="INO80 COMPLEX SUBUNIT B"/>
    <property type="match status" value="1"/>
</dbReference>
<feature type="compositionally biased region" description="Acidic residues" evidence="1">
    <location>
        <begin position="10"/>
        <end position="20"/>
    </location>
</feature>
<dbReference type="Pfam" id="PF04795">
    <property type="entry name" value="PAPA-1"/>
    <property type="match status" value="1"/>
</dbReference>
<proteinExistence type="predicted"/>
<dbReference type="EMBL" id="CP063133">
    <property type="protein sequence ID" value="QOU18913.1"/>
    <property type="molecule type" value="Genomic_DNA"/>
</dbReference>
<feature type="compositionally biased region" description="Basic and acidic residues" evidence="1">
    <location>
        <begin position="220"/>
        <end position="248"/>
    </location>
</feature>
<feature type="compositionally biased region" description="Basic and acidic residues" evidence="1">
    <location>
        <begin position="317"/>
        <end position="329"/>
    </location>
</feature>
<dbReference type="OrthoDB" id="2021186at2759"/>
<reference evidence="3" key="2">
    <citation type="journal article" name="BMC Genomics">
        <title>New genome assemblies reveal patterns of domestication and adaptation across Brettanomyces (Dekkera) species.</title>
        <authorList>
            <person name="Roach M.J."/>
            <person name="Borneman A.R."/>
        </authorList>
    </citation>
    <scope>NUCLEOTIDE SEQUENCE</scope>
    <source>
        <strain evidence="3">UCD 2041</strain>
    </source>
</reference>
<dbReference type="RefSeq" id="XP_041135406.1">
    <property type="nucleotide sequence ID" value="XM_041282630.1"/>
</dbReference>
<dbReference type="KEGG" id="bbrx:BRETT_004134"/>
<feature type="region of interest" description="Disordered" evidence="1">
    <location>
        <begin position="317"/>
        <end position="346"/>
    </location>
</feature>
<organism evidence="3">
    <name type="scientific">Dekkera bruxellensis</name>
    <name type="common">Brettanomyces custersii</name>
    <dbReference type="NCBI Taxonomy" id="5007"/>
    <lineage>
        <taxon>Eukaryota</taxon>
        <taxon>Fungi</taxon>
        <taxon>Dikarya</taxon>
        <taxon>Ascomycota</taxon>
        <taxon>Saccharomycotina</taxon>
        <taxon>Pichiomycetes</taxon>
        <taxon>Pichiales</taxon>
        <taxon>Pichiaceae</taxon>
        <taxon>Brettanomyces</taxon>
    </lineage>
</organism>
<sequence>MTSRRHKDLDYEDDEDYIENNDDKEYLDENERSERTSSRTFTRKSRTRKNRIPSSPPNGNTDDSIDENAPIMDEDEEDEALTDSTDNTLQKTGSRMKRPKERNIGEIFGDEDEYDDENNDFNSANAGVSVKHEEGTGLTVSFKFLDKNHKTQFNELTSSPPGSKPTSDDEMVPAARRTRHKRVNYTEPKDYEEDEEPFDDKDAEIESTTNVDDEYSEGEEVIRKPDPSRMTARQRDKYYGKTSEKPLKMPEASLKNIKSKELLALMDEPQKKKNLSEEEIQLRRAEQARKRKNFSIKKLEAEKRDTLNKLLMKRASKVRDTKNLKGKEYGDEEESQAVPRRPQLKHNALFRWQSKTETKDGVRKNVQYYSIHSFS</sequence>
<feature type="compositionally biased region" description="Polar residues" evidence="1">
    <location>
        <begin position="152"/>
        <end position="165"/>
    </location>
</feature>
<dbReference type="GO" id="GO:0006338">
    <property type="term" value="P:chromatin remodeling"/>
    <property type="evidence" value="ECO:0007669"/>
    <property type="project" value="InterPro"/>
</dbReference>
<evidence type="ECO:0000313" key="3">
    <source>
        <dbReference type="EMBL" id="QOU18913.1"/>
    </source>
</evidence>
<accession>A0A871QZE5</accession>
<feature type="compositionally biased region" description="Acidic residues" evidence="1">
    <location>
        <begin position="72"/>
        <end position="81"/>
    </location>
</feature>
<feature type="compositionally biased region" description="Acidic residues" evidence="1">
    <location>
        <begin position="108"/>
        <end position="119"/>
    </location>
</feature>
<evidence type="ECO:0000259" key="2">
    <source>
        <dbReference type="SMART" id="SM01406"/>
    </source>
</evidence>
<evidence type="ECO:0000256" key="1">
    <source>
        <dbReference type="SAM" id="MobiDB-lite"/>
    </source>
</evidence>
<dbReference type="GO" id="GO:0031011">
    <property type="term" value="C:Ino80 complex"/>
    <property type="evidence" value="ECO:0007669"/>
    <property type="project" value="InterPro"/>
</dbReference>
<feature type="region of interest" description="Disordered" evidence="1">
    <location>
        <begin position="1"/>
        <end position="134"/>
    </location>
</feature>
<dbReference type="Proteomes" id="UP000663131">
    <property type="component" value="Chromosome 5"/>
</dbReference>
<dbReference type="SMART" id="SM01406">
    <property type="entry name" value="PAPA-1"/>
    <property type="match status" value="1"/>
</dbReference>
<feature type="compositionally biased region" description="Basic and acidic residues" evidence="1">
    <location>
        <begin position="21"/>
        <end position="37"/>
    </location>
</feature>
<feature type="compositionally biased region" description="Polar residues" evidence="1">
    <location>
        <begin position="82"/>
        <end position="93"/>
    </location>
</feature>
<dbReference type="PANTHER" id="PTHR21561:SF12">
    <property type="entry name" value="INO80 COMPLEX SUBUNIT B"/>
    <property type="match status" value="1"/>
</dbReference>
<dbReference type="AlphaFoldDB" id="A0A871QZE5"/>
<dbReference type="GeneID" id="64576057"/>
<name>A0A871QZE5_DEKBR</name>
<feature type="compositionally biased region" description="Acidic residues" evidence="1">
    <location>
        <begin position="190"/>
        <end position="219"/>
    </location>
</feature>